<dbReference type="GO" id="GO:0003913">
    <property type="term" value="F:DNA photolyase activity"/>
    <property type="evidence" value="ECO:0007669"/>
    <property type="project" value="InterPro"/>
</dbReference>
<dbReference type="InterPro" id="IPR007197">
    <property type="entry name" value="rSAM"/>
</dbReference>
<evidence type="ECO:0000313" key="1">
    <source>
        <dbReference type="EMBL" id="BAH08043.1"/>
    </source>
</evidence>
<evidence type="ECO:0008006" key="3">
    <source>
        <dbReference type="Google" id="ProtNLM"/>
    </source>
</evidence>
<dbReference type="PANTHER" id="PTHR37822">
    <property type="entry name" value="SPORE PHOTOPRODUCT LYASE-RELATED"/>
    <property type="match status" value="1"/>
</dbReference>
<reference evidence="2" key="1">
    <citation type="submission" date="2005-09" db="EMBL/GenBank/DDBJ databases">
        <title>Complete genome sequence of Clostridium kluyveri and comparative genomics of Clostridia species.</title>
        <authorList>
            <person name="Inui M."/>
            <person name="Nonaka H."/>
            <person name="Shinoda Y."/>
            <person name="Ikenaga Y."/>
            <person name="Abe M."/>
            <person name="Naito K."/>
            <person name="Vertes A.A."/>
            <person name="Yukawa H."/>
        </authorList>
    </citation>
    <scope>NUCLEOTIDE SEQUENCE [LARGE SCALE GENOMIC DNA]</scope>
    <source>
        <strain evidence="2">NBRC 12016</strain>
    </source>
</reference>
<dbReference type="EMBL" id="AP009049">
    <property type="protein sequence ID" value="BAH08043.1"/>
    <property type="molecule type" value="Genomic_DNA"/>
</dbReference>
<dbReference type="GO" id="GO:0051539">
    <property type="term" value="F:4 iron, 4 sulfur cluster binding"/>
    <property type="evidence" value="ECO:0007669"/>
    <property type="project" value="TreeGrafter"/>
</dbReference>
<dbReference type="InterPro" id="IPR023897">
    <property type="entry name" value="SPL_firmicutes"/>
</dbReference>
<dbReference type="GO" id="GO:1904047">
    <property type="term" value="F:S-adenosyl-L-methionine binding"/>
    <property type="evidence" value="ECO:0007669"/>
    <property type="project" value="InterPro"/>
</dbReference>
<dbReference type="KEGG" id="ckr:CKR_2992"/>
<dbReference type="SFLD" id="SFLDF00412">
    <property type="entry name" value="spore_photoproduct_lyase_2"/>
    <property type="match status" value="1"/>
</dbReference>
<proteinExistence type="predicted"/>
<gene>
    <name evidence="1" type="ordered locus">CKR_2992</name>
</gene>
<dbReference type="Proteomes" id="UP000007969">
    <property type="component" value="Chromosome"/>
</dbReference>
<dbReference type="NCBIfam" id="TIGR04070">
    <property type="entry name" value="photo_TT_lyase"/>
    <property type="match status" value="1"/>
</dbReference>
<protein>
    <recommendedName>
        <fullName evidence="3">Spore photoproduct lyase</fullName>
    </recommendedName>
</protein>
<dbReference type="Pfam" id="PF20903">
    <property type="entry name" value="SPL"/>
    <property type="match status" value="1"/>
</dbReference>
<evidence type="ECO:0000313" key="2">
    <source>
        <dbReference type="Proteomes" id="UP000007969"/>
    </source>
</evidence>
<dbReference type="InterPro" id="IPR049539">
    <property type="entry name" value="SPL"/>
</dbReference>
<dbReference type="GO" id="GO:0042601">
    <property type="term" value="C:endospore-forming forespore"/>
    <property type="evidence" value="ECO:0007669"/>
    <property type="project" value="TreeGrafter"/>
</dbReference>
<dbReference type="CDD" id="cd01335">
    <property type="entry name" value="Radical_SAM"/>
    <property type="match status" value="1"/>
</dbReference>
<sequence length="342" mass="39800">MYEVICVFVPKRVVFEEKALEYNLGNNILDYFKHKNNVEILYSKSGRIVGIPGKNPEEMYLQGKNTLVVGIRKSSSFQSCRPSAHYQLPLCSGCMGMCEYCYLNTQMGKRPYMKVYVNLDEILNKAEKYEIERYPNSTIFEGAATSDPIPVEFYTGALKKAIEFFGSRDNSYFRFVTKFTDINSLLNLEHNGKTTIRFSINTDKIITQFEHRTPKVEERLRAAFKVIKAGYKLGFIIAPVFLYSNWKEEYKVLLEKINNIFQGEEISFEVISHRFTKRAKENILKVYSSTSLPMEEEGRKFKYGQFGYGKYIYKREELEDMKEFFEKNIGINFGAGAINYII</sequence>
<dbReference type="InterPro" id="IPR034559">
    <property type="entry name" value="SPL_Clostridia"/>
</dbReference>
<dbReference type="RefSeq" id="WP_012620926.1">
    <property type="nucleotide sequence ID" value="NC_011837.1"/>
</dbReference>
<dbReference type="AlphaFoldDB" id="B9E6B8"/>
<dbReference type="PANTHER" id="PTHR37822:SF2">
    <property type="entry name" value="SPORE PHOTOPRODUCT LYASE"/>
    <property type="match status" value="1"/>
</dbReference>
<name>B9E6B8_CLOK1</name>
<dbReference type="Gene3D" id="3.80.30.30">
    <property type="match status" value="1"/>
</dbReference>
<organism evidence="1 2">
    <name type="scientific">Clostridium kluyveri (strain NBRC 12016)</name>
    <dbReference type="NCBI Taxonomy" id="583346"/>
    <lineage>
        <taxon>Bacteria</taxon>
        <taxon>Bacillati</taxon>
        <taxon>Bacillota</taxon>
        <taxon>Clostridia</taxon>
        <taxon>Eubacteriales</taxon>
        <taxon>Clostridiaceae</taxon>
        <taxon>Clostridium</taxon>
    </lineage>
</organism>
<dbReference type="Gene3D" id="3.40.50.12110">
    <property type="match status" value="1"/>
</dbReference>
<accession>B9E6B8</accession>
<dbReference type="SFLD" id="SFLDG01079">
    <property type="entry name" value="spore_photoproduct_lyase_like"/>
    <property type="match status" value="1"/>
</dbReference>
<dbReference type="SFLD" id="SFLDS00029">
    <property type="entry name" value="Radical_SAM"/>
    <property type="match status" value="1"/>
</dbReference>
<dbReference type="HOGENOM" id="CLU_057301_0_0_9"/>